<proteinExistence type="predicted"/>
<evidence type="ECO:0000256" key="1">
    <source>
        <dbReference type="SAM" id="Phobius"/>
    </source>
</evidence>
<keyword evidence="3" id="KW-1185">Reference proteome</keyword>
<name>A0ABU5CJ27_9BACI</name>
<evidence type="ECO:0000313" key="2">
    <source>
        <dbReference type="EMBL" id="MDY0405505.1"/>
    </source>
</evidence>
<organism evidence="2 3">
    <name type="scientific">Tigheibacillus jepli</name>
    <dbReference type="NCBI Taxonomy" id="3035914"/>
    <lineage>
        <taxon>Bacteria</taxon>
        <taxon>Bacillati</taxon>
        <taxon>Bacillota</taxon>
        <taxon>Bacilli</taxon>
        <taxon>Bacillales</taxon>
        <taxon>Bacillaceae</taxon>
        <taxon>Tigheibacillus</taxon>
    </lineage>
</organism>
<sequence length="61" mass="6745">MIVFLITGTYLYLGAVNDIFISAHDDGLALLFSSLIISSMAGLFGLESFLLKKKIERMSMK</sequence>
<gene>
    <name evidence="2" type="ORF">P5G51_008925</name>
</gene>
<protein>
    <submittedName>
        <fullName evidence="2">Uncharacterized protein</fullName>
    </submittedName>
</protein>
<dbReference type="Proteomes" id="UP001228376">
    <property type="component" value="Unassembled WGS sequence"/>
</dbReference>
<keyword evidence="1" id="KW-0812">Transmembrane</keyword>
<comment type="caution">
    <text evidence="2">The sequence shown here is derived from an EMBL/GenBank/DDBJ whole genome shotgun (WGS) entry which is preliminary data.</text>
</comment>
<accession>A0ABU5CJ27</accession>
<reference evidence="2 3" key="1">
    <citation type="submission" date="2023-10" db="EMBL/GenBank/DDBJ databases">
        <title>179-bfca-hs.</title>
        <authorList>
            <person name="Miliotis G."/>
            <person name="Sengupta P."/>
            <person name="Hameed A."/>
            <person name="Chuvochina M."/>
            <person name="Mcdonagh F."/>
            <person name="Simpson A.C."/>
            <person name="Singh N.K."/>
            <person name="Rekha P.D."/>
            <person name="Raman K."/>
            <person name="Hugenholtz P."/>
            <person name="Venkateswaran K."/>
        </authorList>
    </citation>
    <scope>NUCLEOTIDE SEQUENCE [LARGE SCALE GENOMIC DNA]</scope>
    <source>
        <strain evidence="2 3">179-BFC-A-HS</strain>
    </source>
</reference>
<dbReference type="RefSeq" id="WP_306066228.1">
    <property type="nucleotide sequence ID" value="NZ_JAROCA020000001.1"/>
</dbReference>
<evidence type="ECO:0000313" key="3">
    <source>
        <dbReference type="Proteomes" id="UP001228376"/>
    </source>
</evidence>
<keyword evidence="1" id="KW-0472">Membrane</keyword>
<feature type="transmembrane region" description="Helical" evidence="1">
    <location>
        <begin position="27"/>
        <end position="51"/>
    </location>
</feature>
<keyword evidence="1" id="KW-1133">Transmembrane helix</keyword>
<dbReference type="EMBL" id="JAROCA020000001">
    <property type="protein sequence ID" value="MDY0405505.1"/>
    <property type="molecule type" value="Genomic_DNA"/>
</dbReference>